<keyword evidence="5" id="KW-0804">Transcription</keyword>
<reference evidence="9" key="1">
    <citation type="submission" date="2021-02" db="EMBL/GenBank/DDBJ databases">
        <authorList>
            <person name="Palmer J.M."/>
        </authorList>
    </citation>
    <scope>NUCLEOTIDE SEQUENCE</scope>
    <source>
        <strain evidence="9">SCRP734</strain>
    </source>
</reference>
<proteinExistence type="predicted"/>
<keyword evidence="2" id="KW-0805">Transcription regulation</keyword>
<feature type="compositionally biased region" description="Basic and acidic residues" evidence="7">
    <location>
        <begin position="148"/>
        <end position="164"/>
    </location>
</feature>
<dbReference type="EMBL" id="JAGDFM010000139">
    <property type="protein sequence ID" value="KAG7384729.1"/>
    <property type="molecule type" value="Genomic_DNA"/>
</dbReference>
<evidence type="ECO:0000256" key="4">
    <source>
        <dbReference type="ARBA" id="ARBA00023125"/>
    </source>
</evidence>
<feature type="region of interest" description="Disordered" evidence="7">
    <location>
        <begin position="1"/>
        <end position="164"/>
    </location>
</feature>
<evidence type="ECO:0000259" key="8">
    <source>
        <dbReference type="PROSITE" id="PS51519"/>
    </source>
</evidence>
<evidence type="ECO:0000313" key="9">
    <source>
        <dbReference type="EMBL" id="KAG7384729.1"/>
    </source>
</evidence>
<comment type="caution">
    <text evidence="9">The sequence shown here is derived from an EMBL/GenBank/DDBJ whole genome shotgun (WGS) entry which is preliminary data.</text>
</comment>
<accession>A0A8T1VXL1</accession>
<dbReference type="AlphaFoldDB" id="A0A8T1VXL1"/>
<dbReference type="InterPro" id="IPR044607">
    <property type="entry name" value="RKD-like"/>
</dbReference>
<gene>
    <name evidence="9" type="ORF">PHYPSEUDO_002258</name>
</gene>
<dbReference type="PANTHER" id="PTHR46373:SF2">
    <property type="entry name" value="RWP-RK DOMAIN-CONTAINING PROTEIN"/>
    <property type="match status" value="1"/>
</dbReference>
<dbReference type="PANTHER" id="PTHR46373">
    <property type="entry name" value="PROTEIN RKD4"/>
    <property type="match status" value="1"/>
</dbReference>
<feature type="compositionally biased region" description="Low complexity" evidence="7">
    <location>
        <begin position="215"/>
        <end position="226"/>
    </location>
</feature>
<dbReference type="InterPro" id="IPR003035">
    <property type="entry name" value="RWP-RK_dom"/>
</dbReference>
<feature type="compositionally biased region" description="Basic and acidic residues" evidence="7">
    <location>
        <begin position="1"/>
        <end position="12"/>
    </location>
</feature>
<evidence type="ECO:0000313" key="10">
    <source>
        <dbReference type="Proteomes" id="UP000694044"/>
    </source>
</evidence>
<sequence length="490" mass="53719">MESTDGPKEETRRRRRRRSSDSVLEAPMRENIGAHPPTDRGSSAPGRSDSAELTPSEQHHAPLSLEHRPLDTTTRSSAQASPTGSSPRFSAGRHTGKRRASGEMIHREEETTTMQSTIARASTATGDEIRRPDLPERADVSLAAHSSSGREVDTQDTPGTEHHKPTVAVTHAPTLRVSSRRTTTTTRWSPSMTGARDHTPSAGASRTAGTQRARAPPGSSGSTATPPVRPISNATRNINFGMLQPHFERPLQQAADSFGVCTTLLKKICRRNGISNWPYRKICGLRKSIASMAKQVNYFDGEQKRAYADQLEKLEHELHAYLRTGNEPTEEFLRTLSAEAGAPATDHQQQGKPDAHTAETNNDSEEKEALAVPTWTARPSIALPRYNDVQIDHPTHGMQTTPRRLPAATASANAWSDAHSRLRGPPLQAPAFPTIATHHRTLPSIASILQHQSYSSPSRAASTQNPPQCEVDQQQPQQWRYFPPSRDDAV</sequence>
<feature type="compositionally biased region" description="Polar residues" evidence="7">
    <location>
        <begin position="450"/>
        <end position="465"/>
    </location>
</feature>
<organism evidence="9 10">
    <name type="scientific">Phytophthora pseudosyringae</name>
    <dbReference type="NCBI Taxonomy" id="221518"/>
    <lineage>
        <taxon>Eukaryota</taxon>
        <taxon>Sar</taxon>
        <taxon>Stramenopiles</taxon>
        <taxon>Oomycota</taxon>
        <taxon>Peronosporomycetes</taxon>
        <taxon>Peronosporales</taxon>
        <taxon>Peronosporaceae</taxon>
        <taxon>Phytophthora</taxon>
    </lineage>
</organism>
<feature type="region of interest" description="Disordered" evidence="7">
    <location>
        <begin position="342"/>
        <end position="372"/>
    </location>
</feature>
<dbReference type="Pfam" id="PF02042">
    <property type="entry name" value="RWP-RK"/>
    <property type="match status" value="1"/>
</dbReference>
<dbReference type="Proteomes" id="UP000694044">
    <property type="component" value="Unassembled WGS sequence"/>
</dbReference>
<dbReference type="GO" id="GO:0003677">
    <property type="term" value="F:DNA binding"/>
    <property type="evidence" value="ECO:0007669"/>
    <property type="project" value="UniProtKB-KW"/>
</dbReference>
<name>A0A8T1VXL1_9STRA</name>
<evidence type="ECO:0000256" key="3">
    <source>
        <dbReference type="ARBA" id="ARBA00023054"/>
    </source>
</evidence>
<feature type="compositionally biased region" description="Basic and acidic residues" evidence="7">
    <location>
        <begin position="100"/>
        <end position="110"/>
    </location>
</feature>
<feature type="compositionally biased region" description="Polar residues" evidence="7">
    <location>
        <begin position="112"/>
        <end position="125"/>
    </location>
</feature>
<feature type="region of interest" description="Disordered" evidence="7">
    <location>
        <begin position="450"/>
        <end position="490"/>
    </location>
</feature>
<feature type="compositionally biased region" description="Polar residues" evidence="7">
    <location>
        <begin position="71"/>
        <end position="88"/>
    </location>
</feature>
<feature type="compositionally biased region" description="Basic and acidic residues" evidence="7">
    <location>
        <begin position="57"/>
        <end position="70"/>
    </location>
</feature>
<evidence type="ECO:0000256" key="6">
    <source>
        <dbReference type="ARBA" id="ARBA00023242"/>
    </source>
</evidence>
<comment type="function">
    <text evidence="1">Putative transcription factor.</text>
</comment>
<feature type="compositionally biased region" description="Low complexity" evidence="7">
    <location>
        <begin position="466"/>
        <end position="478"/>
    </location>
</feature>
<evidence type="ECO:0000256" key="5">
    <source>
        <dbReference type="ARBA" id="ARBA00023163"/>
    </source>
</evidence>
<evidence type="ECO:0000256" key="2">
    <source>
        <dbReference type="ARBA" id="ARBA00023015"/>
    </source>
</evidence>
<feature type="domain" description="RWP-RK" evidence="8">
    <location>
        <begin position="220"/>
        <end position="305"/>
    </location>
</feature>
<keyword evidence="3" id="KW-0175">Coiled coil</keyword>
<feature type="compositionally biased region" description="Low complexity" evidence="7">
    <location>
        <begin position="177"/>
        <end position="193"/>
    </location>
</feature>
<feature type="region of interest" description="Disordered" evidence="7">
    <location>
        <begin position="177"/>
        <end position="233"/>
    </location>
</feature>
<dbReference type="OrthoDB" id="6270329at2759"/>
<evidence type="ECO:0000256" key="1">
    <source>
        <dbReference type="ARBA" id="ARBA00004049"/>
    </source>
</evidence>
<feature type="compositionally biased region" description="Basic and acidic residues" evidence="7">
    <location>
        <begin position="127"/>
        <end position="139"/>
    </location>
</feature>
<protein>
    <recommendedName>
        <fullName evidence="8">RWP-RK domain-containing protein</fullName>
    </recommendedName>
</protein>
<dbReference type="GO" id="GO:0003700">
    <property type="term" value="F:DNA-binding transcription factor activity"/>
    <property type="evidence" value="ECO:0007669"/>
    <property type="project" value="InterPro"/>
</dbReference>
<dbReference type="PROSITE" id="PS51519">
    <property type="entry name" value="RWP_RK"/>
    <property type="match status" value="1"/>
</dbReference>
<evidence type="ECO:0000256" key="7">
    <source>
        <dbReference type="SAM" id="MobiDB-lite"/>
    </source>
</evidence>
<keyword evidence="6" id="KW-0539">Nucleus</keyword>
<keyword evidence="4" id="KW-0238">DNA-binding</keyword>
<keyword evidence="10" id="KW-1185">Reference proteome</keyword>